<organism evidence="2 4">
    <name type="scientific">Rotaria magnacalcarata</name>
    <dbReference type="NCBI Taxonomy" id="392030"/>
    <lineage>
        <taxon>Eukaryota</taxon>
        <taxon>Metazoa</taxon>
        <taxon>Spiralia</taxon>
        <taxon>Gnathifera</taxon>
        <taxon>Rotifera</taxon>
        <taxon>Eurotatoria</taxon>
        <taxon>Bdelloidea</taxon>
        <taxon>Philodinida</taxon>
        <taxon>Philodinidae</taxon>
        <taxon>Rotaria</taxon>
    </lineage>
</organism>
<gene>
    <name evidence="2" type="ORF">GIL414_LOCUS45008</name>
    <name evidence="1" type="ORF">SMN809_LOCUS44377</name>
    <name evidence="3" type="ORF">SMN809_LOCUS53344</name>
</gene>
<evidence type="ECO:0000313" key="2">
    <source>
        <dbReference type="EMBL" id="CAF4747655.1"/>
    </source>
</evidence>
<sequence length="8" mass="913">MEDSTTTE</sequence>
<dbReference type="Proteomes" id="UP000681720">
    <property type="component" value="Unassembled WGS sequence"/>
</dbReference>
<comment type="caution">
    <text evidence="2">The sequence shown here is derived from an EMBL/GenBank/DDBJ whole genome shotgun (WGS) entry which is preliminary data.</text>
</comment>
<reference evidence="2" key="1">
    <citation type="submission" date="2021-02" db="EMBL/GenBank/DDBJ databases">
        <authorList>
            <person name="Nowell W R."/>
        </authorList>
    </citation>
    <scope>NUCLEOTIDE SEQUENCE</scope>
</reference>
<dbReference type="EMBL" id="CAJOBI010183351">
    <property type="protein sequence ID" value="CAF4934643.1"/>
    <property type="molecule type" value="Genomic_DNA"/>
</dbReference>
<evidence type="ECO:0000313" key="4">
    <source>
        <dbReference type="Proteomes" id="UP000681720"/>
    </source>
</evidence>
<feature type="non-terminal residue" evidence="2">
    <location>
        <position position="8"/>
    </location>
</feature>
<dbReference type="EMBL" id="CAJOBI010132981">
    <property type="protein sequence ID" value="CAF4733582.1"/>
    <property type="molecule type" value="Genomic_DNA"/>
</dbReference>
<name>A0A8S3AX76_9BILA</name>
<evidence type="ECO:0000313" key="3">
    <source>
        <dbReference type="EMBL" id="CAF4934643.1"/>
    </source>
</evidence>
<proteinExistence type="predicted"/>
<dbReference type="Proteomes" id="UP000676336">
    <property type="component" value="Unassembled WGS sequence"/>
</dbReference>
<dbReference type="EMBL" id="CAJOBJ010137301">
    <property type="protein sequence ID" value="CAF4747655.1"/>
    <property type="molecule type" value="Genomic_DNA"/>
</dbReference>
<evidence type="ECO:0000313" key="1">
    <source>
        <dbReference type="EMBL" id="CAF4733582.1"/>
    </source>
</evidence>
<protein>
    <submittedName>
        <fullName evidence="2">Uncharacterized protein</fullName>
    </submittedName>
</protein>
<accession>A0A8S3AX76</accession>